<evidence type="ECO:0000256" key="1">
    <source>
        <dbReference type="ARBA" id="ARBA00004651"/>
    </source>
</evidence>
<dbReference type="PANTHER" id="PTHR35007">
    <property type="entry name" value="INTEGRAL MEMBRANE PROTEIN-RELATED"/>
    <property type="match status" value="1"/>
</dbReference>
<comment type="subcellular location">
    <subcellularLocation>
        <location evidence="1">Cell membrane</location>
        <topology evidence="1">Multi-pass membrane protein</topology>
    </subcellularLocation>
</comment>
<feature type="transmembrane region" description="Helical" evidence="7">
    <location>
        <begin position="256"/>
        <end position="275"/>
    </location>
</feature>
<protein>
    <submittedName>
        <fullName evidence="9">Type II secretion system protein</fullName>
    </submittedName>
</protein>
<evidence type="ECO:0000259" key="8">
    <source>
        <dbReference type="Pfam" id="PF00482"/>
    </source>
</evidence>
<evidence type="ECO:0000256" key="7">
    <source>
        <dbReference type="SAM" id="Phobius"/>
    </source>
</evidence>
<evidence type="ECO:0000256" key="5">
    <source>
        <dbReference type="ARBA" id="ARBA00023136"/>
    </source>
</evidence>
<evidence type="ECO:0000313" key="9">
    <source>
        <dbReference type="EMBL" id="KDN25632.1"/>
    </source>
</evidence>
<keyword evidence="2" id="KW-1003">Cell membrane</keyword>
<accession>A0A066UIE8</accession>
<feature type="coiled-coil region" evidence="6">
    <location>
        <begin position="194"/>
        <end position="221"/>
    </location>
</feature>
<dbReference type="GO" id="GO:0005886">
    <property type="term" value="C:plasma membrane"/>
    <property type="evidence" value="ECO:0007669"/>
    <property type="project" value="UniProtKB-SubCell"/>
</dbReference>
<keyword evidence="3 7" id="KW-0812">Transmembrane</keyword>
<keyword evidence="5 7" id="KW-0472">Membrane</keyword>
<dbReference type="Gene3D" id="1.20.81.30">
    <property type="entry name" value="Type II secretion system (T2SS), domain F"/>
    <property type="match status" value="1"/>
</dbReference>
<keyword evidence="6" id="KW-0175">Coiled coil</keyword>
<evidence type="ECO:0000256" key="3">
    <source>
        <dbReference type="ARBA" id="ARBA00022692"/>
    </source>
</evidence>
<dbReference type="eggNOG" id="COG4965">
    <property type="taxonomic scope" value="Bacteria"/>
</dbReference>
<proteinExistence type="predicted"/>
<evidence type="ECO:0000313" key="10">
    <source>
        <dbReference type="Proteomes" id="UP000035860"/>
    </source>
</evidence>
<dbReference type="Pfam" id="PF00482">
    <property type="entry name" value="T2SSF"/>
    <property type="match status" value="1"/>
</dbReference>
<feature type="transmembrane region" description="Helical" evidence="7">
    <location>
        <begin position="79"/>
        <end position="97"/>
    </location>
</feature>
<dbReference type="AlphaFoldDB" id="A0A066UIE8"/>
<gene>
    <name evidence="9" type="ORF">MBO_02892</name>
</gene>
<dbReference type="Proteomes" id="UP000035860">
    <property type="component" value="Unassembled WGS sequence"/>
</dbReference>
<dbReference type="InterPro" id="IPR042094">
    <property type="entry name" value="T2SS_GspF_sf"/>
</dbReference>
<comment type="caution">
    <text evidence="9">The sequence shown here is derived from an EMBL/GenBank/DDBJ whole genome shotgun (WGS) entry which is preliminary data.</text>
</comment>
<feature type="domain" description="Type II secretion system protein GspF" evidence="8">
    <location>
        <begin position="116"/>
        <end position="240"/>
    </location>
</feature>
<feature type="transmembrane region" description="Helical" evidence="7">
    <location>
        <begin position="57"/>
        <end position="73"/>
    </location>
</feature>
<evidence type="ECO:0000256" key="2">
    <source>
        <dbReference type="ARBA" id="ARBA00022475"/>
    </source>
</evidence>
<organism evidence="9 10">
    <name type="scientific">Moraxella bovoculi 237</name>
    <dbReference type="NCBI Taxonomy" id="743974"/>
    <lineage>
        <taxon>Bacteria</taxon>
        <taxon>Pseudomonadati</taxon>
        <taxon>Pseudomonadota</taxon>
        <taxon>Gammaproteobacteria</taxon>
        <taxon>Moraxellales</taxon>
        <taxon>Moraxellaceae</taxon>
        <taxon>Moraxella</taxon>
    </lineage>
</organism>
<feature type="transmembrane region" description="Helical" evidence="7">
    <location>
        <begin position="224"/>
        <end position="241"/>
    </location>
</feature>
<reference evidence="9 10" key="1">
    <citation type="journal article" date="2014" name="Genome Announc.">
        <title>Draft Genome Sequence of Moraxella bovoculi Strain 237T (ATCC BAA-1259T) Isolated from a Calf with Infectious Bovine Keratoconjunctivitis.</title>
        <authorList>
            <person name="Calcutt M.J."/>
            <person name="Foecking M.F."/>
            <person name="Martin N.T."/>
            <person name="Mhlanga-Mutangadura T."/>
            <person name="Reilly T.J."/>
        </authorList>
    </citation>
    <scope>NUCLEOTIDE SEQUENCE [LARGE SCALE GENOMIC DNA]</scope>
    <source>
        <strain evidence="9 10">237</strain>
    </source>
</reference>
<dbReference type="EMBL" id="AOMT01000006">
    <property type="protein sequence ID" value="KDN25632.1"/>
    <property type="molecule type" value="Genomic_DNA"/>
</dbReference>
<name>A0A066UIE8_9GAMM</name>
<keyword evidence="4 7" id="KW-1133">Transmembrane helix</keyword>
<dbReference type="InterPro" id="IPR018076">
    <property type="entry name" value="T2SS_GspF_dom"/>
</dbReference>
<feature type="transmembrane region" description="Helical" evidence="7">
    <location>
        <begin position="6"/>
        <end position="22"/>
    </location>
</feature>
<evidence type="ECO:0000256" key="4">
    <source>
        <dbReference type="ARBA" id="ARBA00022989"/>
    </source>
</evidence>
<evidence type="ECO:0000256" key="6">
    <source>
        <dbReference type="SAM" id="Coils"/>
    </source>
</evidence>
<keyword evidence="10" id="KW-1185">Reference proteome</keyword>
<dbReference type="PANTHER" id="PTHR35007:SF1">
    <property type="entry name" value="PILUS ASSEMBLY PROTEIN"/>
    <property type="match status" value="1"/>
</dbReference>
<sequence length="283" mass="31262">MAIYGVLVVVLSLLFFIIYLVVKNSSVNHKKLANGGRLEKALQAFDDVHIKGGYKKFVIIYALFAISVLIAIIMLQINFFLIMLMMAFLVYSPFLIINKIKKHRLELFEKQLPDAIDLMAGSLKSGNSLVGAFALIGEEFPKPLSDEIGLVVREQKLGVSIDESLQNFATRMPYNSVILTVSTIRTSIQTGGELSDALKNIAQTLRSIEQAEGKIKALTAQGKMQAWVVGLMPVVLILVLSKMEPAAMSQLWTTKAGYMALAAIIIFEILGIIFIRKIVNIDV</sequence>